<dbReference type="CDD" id="cd00067">
    <property type="entry name" value="GAL4"/>
    <property type="match status" value="1"/>
</dbReference>
<evidence type="ECO:0000313" key="8">
    <source>
        <dbReference type="EMBL" id="RDW84589.1"/>
    </source>
</evidence>
<dbReference type="InterPro" id="IPR001138">
    <property type="entry name" value="Zn2Cys6_DnaBD"/>
</dbReference>
<dbReference type="Gene3D" id="4.10.240.10">
    <property type="entry name" value="Zn(2)-C6 fungal-type DNA-binding domain"/>
    <property type="match status" value="1"/>
</dbReference>
<evidence type="ECO:0000259" key="7">
    <source>
        <dbReference type="PROSITE" id="PS50048"/>
    </source>
</evidence>
<dbReference type="EMBL" id="PDLM01000002">
    <property type="protein sequence ID" value="RDW84589.1"/>
    <property type="molecule type" value="Genomic_DNA"/>
</dbReference>
<dbReference type="GO" id="GO:0008270">
    <property type="term" value="F:zinc ion binding"/>
    <property type="evidence" value="ECO:0007669"/>
    <property type="project" value="InterPro"/>
</dbReference>
<dbReference type="Proteomes" id="UP000256645">
    <property type="component" value="Unassembled WGS sequence"/>
</dbReference>
<keyword evidence="9" id="KW-1185">Reference proteome</keyword>
<keyword evidence="1" id="KW-0479">Metal-binding</keyword>
<dbReference type="GO" id="GO:0000981">
    <property type="term" value="F:DNA-binding transcription factor activity, RNA polymerase II-specific"/>
    <property type="evidence" value="ECO:0007669"/>
    <property type="project" value="InterPro"/>
</dbReference>
<evidence type="ECO:0000256" key="2">
    <source>
        <dbReference type="ARBA" id="ARBA00022833"/>
    </source>
</evidence>
<dbReference type="GO" id="GO:0006351">
    <property type="term" value="P:DNA-templated transcription"/>
    <property type="evidence" value="ECO:0007669"/>
    <property type="project" value="InterPro"/>
</dbReference>
<accession>A0A3D8SE48</accession>
<proteinExistence type="predicted"/>
<evidence type="ECO:0000313" key="9">
    <source>
        <dbReference type="Proteomes" id="UP000256645"/>
    </source>
</evidence>
<evidence type="ECO:0000256" key="6">
    <source>
        <dbReference type="SAM" id="MobiDB-lite"/>
    </source>
</evidence>
<dbReference type="PROSITE" id="PS50048">
    <property type="entry name" value="ZN2_CY6_FUNGAL_2"/>
    <property type="match status" value="1"/>
</dbReference>
<evidence type="ECO:0000256" key="4">
    <source>
        <dbReference type="ARBA" id="ARBA00023163"/>
    </source>
</evidence>
<dbReference type="Pfam" id="PF00172">
    <property type="entry name" value="Zn_clus"/>
    <property type="match status" value="1"/>
</dbReference>
<dbReference type="AlphaFoldDB" id="A0A3D8SE48"/>
<feature type="region of interest" description="Disordered" evidence="6">
    <location>
        <begin position="122"/>
        <end position="142"/>
    </location>
</feature>
<dbReference type="CDD" id="cd12148">
    <property type="entry name" value="fungal_TF_MHR"/>
    <property type="match status" value="1"/>
</dbReference>
<dbReference type="PANTHER" id="PTHR47660">
    <property type="entry name" value="TRANSCRIPTION FACTOR WITH C2H2 AND ZN(2)-CYS(6) DNA BINDING DOMAIN (EUROFUNG)-RELATED-RELATED"/>
    <property type="match status" value="1"/>
</dbReference>
<dbReference type="PANTHER" id="PTHR47660:SF7">
    <property type="entry name" value="TRANSCRIPTION FACTOR WITH C2H2 AND ZN(2)-CYS(6) DNA BINDING DOMAIN (EUROFUNG)"/>
    <property type="match status" value="1"/>
</dbReference>
<dbReference type="SMART" id="SM00066">
    <property type="entry name" value="GAL4"/>
    <property type="match status" value="1"/>
</dbReference>
<keyword evidence="3" id="KW-0805">Transcription regulation</keyword>
<comment type="caution">
    <text evidence="8">The sequence shown here is derived from an EMBL/GenBank/DDBJ whole genome shotgun (WGS) entry which is preliminary data.</text>
</comment>
<feature type="compositionally biased region" description="Polar residues" evidence="6">
    <location>
        <begin position="122"/>
        <end position="132"/>
    </location>
</feature>
<name>A0A3D8SE48_9HELO</name>
<dbReference type="SUPFAM" id="SSF57701">
    <property type="entry name" value="Zn2/Cys6 DNA-binding domain"/>
    <property type="match status" value="1"/>
</dbReference>
<protein>
    <recommendedName>
        <fullName evidence="7">Zn(2)-C6 fungal-type domain-containing protein</fullName>
    </recommendedName>
</protein>
<organism evidence="8 9">
    <name type="scientific">Coleophoma cylindrospora</name>
    <dbReference type="NCBI Taxonomy" id="1849047"/>
    <lineage>
        <taxon>Eukaryota</taxon>
        <taxon>Fungi</taxon>
        <taxon>Dikarya</taxon>
        <taxon>Ascomycota</taxon>
        <taxon>Pezizomycotina</taxon>
        <taxon>Leotiomycetes</taxon>
        <taxon>Helotiales</taxon>
        <taxon>Dermateaceae</taxon>
        <taxon>Coleophoma</taxon>
    </lineage>
</organism>
<evidence type="ECO:0000256" key="1">
    <source>
        <dbReference type="ARBA" id="ARBA00022723"/>
    </source>
</evidence>
<keyword evidence="4" id="KW-0804">Transcription</keyword>
<keyword evidence="5" id="KW-0539">Nucleus</keyword>
<dbReference type="Pfam" id="PF04082">
    <property type="entry name" value="Fungal_trans"/>
    <property type="match status" value="1"/>
</dbReference>
<reference evidence="8 9" key="1">
    <citation type="journal article" date="2018" name="IMA Fungus">
        <title>IMA Genome-F 9: Draft genome sequence of Annulohypoxylon stygium, Aspergillus mulundensis, Berkeleyomyces basicola (syn. Thielaviopsis basicola), Ceratocystis smalleyi, two Cercospora beticola strains, Coleophoma cylindrospora, Fusarium fracticaudum, Phialophora cf. hyalina, and Morchella septimelata.</title>
        <authorList>
            <person name="Wingfield B.D."/>
            <person name="Bills G.F."/>
            <person name="Dong Y."/>
            <person name="Huang W."/>
            <person name="Nel W.J."/>
            <person name="Swalarsk-Parry B.S."/>
            <person name="Vaghefi N."/>
            <person name="Wilken P.M."/>
            <person name="An Z."/>
            <person name="de Beer Z.W."/>
            <person name="De Vos L."/>
            <person name="Chen L."/>
            <person name="Duong T.A."/>
            <person name="Gao Y."/>
            <person name="Hammerbacher A."/>
            <person name="Kikkert J.R."/>
            <person name="Li Y."/>
            <person name="Li H."/>
            <person name="Li K."/>
            <person name="Li Q."/>
            <person name="Liu X."/>
            <person name="Ma X."/>
            <person name="Naidoo K."/>
            <person name="Pethybridge S.J."/>
            <person name="Sun J."/>
            <person name="Steenkamp E.T."/>
            <person name="van der Nest M.A."/>
            <person name="van Wyk S."/>
            <person name="Wingfield M.J."/>
            <person name="Xiong C."/>
            <person name="Yue Q."/>
            <person name="Zhang X."/>
        </authorList>
    </citation>
    <scope>NUCLEOTIDE SEQUENCE [LARGE SCALE GENOMIC DNA]</scope>
    <source>
        <strain evidence="8 9">BP6252</strain>
    </source>
</reference>
<dbReference type="GO" id="GO:0003677">
    <property type="term" value="F:DNA binding"/>
    <property type="evidence" value="ECO:0007669"/>
    <property type="project" value="InterPro"/>
</dbReference>
<keyword evidence="2" id="KW-0862">Zinc</keyword>
<sequence>MDQQDLTDVSSVHSSLASAGALHGVGDDVGQSDAGNVTRVRVHMQTDSRLAQVPRATLPKRDALRRHELIHREPGRSSLGKGGRACTACAQARRKCSSERPCLGCQKRSLECVYLRQNDANSGNQSIESMDSPQAGDNPDRGMTAATAFSDVTPPMGQSNTSPPEEFLLHPESNLPPISAHQGIQNASEHIPVWYQSSLSALNWLPDDYLPEFAQEAHNGFRIFSQTTSPINQNHVSHLEYSPLGSGEQGQPQVFQSNTALASPSTASGLESSSPDSHGVAKAAGRYYVDGDGARLPHIGGRRAKGTSQTVDSLTPRSFTAPEVQNGFEFPNADPEFGEDFGTSRTRLKLIGHDSYLTLHTWFEQSCLTSSYYSCYRTATFPSLQSISYFVECYMDYFQPVLPFIHPATFSVQTSHWLLVLAMAAIGSHYVELEDADSYIIGLHEFLRRVMNTLEEKEESCGLSPLELVQVQMLNSVGMMYCGDDRLMKLAKSQHQKLVRFCRNEWLASEAPESELMSIDESSHAWTLWRDTEARRRTGYSIWLLDCMWAFHFDMRPLLSLQDAKAPVPCQEVLWEAQNSREWHQLYSCSFASPSLHSAIQLVYVEKRLQPSMGEFSRVLLIHALFRRTWEVEDYFRQPLTFWNPTAEREDISGLESEAPVWLPGISTYSKWRNSACDSLDILHWHANSVIGAASGMEHTTVLHLHLARVILLTPFQLIVNLALFKVGEKSAASELEITNHRKDIQRWATEDQYKARLAMIHAGALFWHVRRYSADGFYEPSSVFLATLSLWAYGTFAEHTSNAANERESTPEDPDAEQFPTSMQLDRPADDELVQLFVKRGAVMRANITGVGNLCSAKGPGRVLLEGRKLLVGLKSWGYSRRALSILTLLEQQCRESTSERRSSTKNLR</sequence>
<evidence type="ECO:0000256" key="5">
    <source>
        <dbReference type="ARBA" id="ARBA00023242"/>
    </source>
</evidence>
<dbReference type="InterPro" id="IPR007219">
    <property type="entry name" value="XnlR_reg_dom"/>
</dbReference>
<gene>
    <name evidence="8" type="ORF">BP6252_02179</name>
</gene>
<dbReference type="STRING" id="1849047.A0A3D8SE48"/>
<dbReference type="PROSITE" id="PS00463">
    <property type="entry name" value="ZN2_CY6_FUNGAL_1"/>
    <property type="match status" value="1"/>
</dbReference>
<feature type="region of interest" description="Disordered" evidence="6">
    <location>
        <begin position="803"/>
        <end position="823"/>
    </location>
</feature>
<dbReference type="InterPro" id="IPR036864">
    <property type="entry name" value="Zn2-C6_fun-type_DNA-bd_sf"/>
</dbReference>
<feature type="domain" description="Zn(2)-C6 fungal-type" evidence="7">
    <location>
        <begin position="85"/>
        <end position="114"/>
    </location>
</feature>
<dbReference type="OrthoDB" id="654211at2759"/>
<evidence type="ECO:0000256" key="3">
    <source>
        <dbReference type="ARBA" id="ARBA00023015"/>
    </source>
</evidence>